<evidence type="ECO:0000313" key="2">
    <source>
        <dbReference type="Proteomes" id="UP001153334"/>
    </source>
</evidence>
<proteinExistence type="predicted"/>
<reference evidence="1" key="1">
    <citation type="submission" date="2022-11" db="EMBL/GenBank/DDBJ databases">
        <title>Genome Sequence of Nemania bipapillata.</title>
        <authorList>
            <person name="Buettner E."/>
        </authorList>
    </citation>
    <scope>NUCLEOTIDE SEQUENCE</scope>
    <source>
        <strain evidence="1">CP14</strain>
    </source>
</reference>
<gene>
    <name evidence="1" type="ORF">ONZ43_g970</name>
</gene>
<organism evidence="1 2">
    <name type="scientific">Nemania bipapillata</name>
    <dbReference type="NCBI Taxonomy" id="110536"/>
    <lineage>
        <taxon>Eukaryota</taxon>
        <taxon>Fungi</taxon>
        <taxon>Dikarya</taxon>
        <taxon>Ascomycota</taxon>
        <taxon>Pezizomycotina</taxon>
        <taxon>Sordariomycetes</taxon>
        <taxon>Xylariomycetidae</taxon>
        <taxon>Xylariales</taxon>
        <taxon>Xylariaceae</taxon>
        <taxon>Nemania</taxon>
    </lineage>
</organism>
<dbReference type="Proteomes" id="UP001153334">
    <property type="component" value="Unassembled WGS sequence"/>
</dbReference>
<protein>
    <submittedName>
        <fullName evidence="1">Uncharacterized protein</fullName>
    </submittedName>
</protein>
<dbReference type="EMBL" id="JAPESX010000144">
    <property type="protein sequence ID" value="KAJ8122965.1"/>
    <property type="molecule type" value="Genomic_DNA"/>
</dbReference>
<name>A0ACC2J6C2_9PEZI</name>
<sequence>MADNNEDEERLNPNPNTNTSSYPSAQQEVSNMDDIFKMSAPVPANFDAENADNLEDLTGLATADRKAVRSQRFVPSLASLACLLYKRSYLLLNPSAILKVNIIITAVQHLETYWAILQKVKGSLLRLTKIDNDILEHLKTDFPEFDPAAAIDEDEMKSKTGKERWRKFMMAYEKKVDDYNFGTMLRTSPKVEYDQDTTIFVPRMQFYAVEIARNRAGLNDWIYEKAQAEKTK</sequence>
<accession>A0ACC2J6C2</accession>
<keyword evidence="2" id="KW-1185">Reference proteome</keyword>
<evidence type="ECO:0000313" key="1">
    <source>
        <dbReference type="EMBL" id="KAJ8122965.1"/>
    </source>
</evidence>
<comment type="caution">
    <text evidence="1">The sequence shown here is derived from an EMBL/GenBank/DDBJ whole genome shotgun (WGS) entry which is preliminary data.</text>
</comment>